<sequence>MEVNIYLADFIVRERNEAKKGKNMYRIFIKEMKNPFSIRLKTIVPTNFTDSLRCLRSEEEPGRFSFEGEALFRTVACSDEAQLYFVFKCVSQLYMFIVKLDLRLKKLAVALYEWNQLQQKYMLIRTNEWLAMERQLIDEILQSIYICDHRRISYLFTCPARNNREKR</sequence>
<gene>
    <name evidence="1" type="ORF">GS3922_00315</name>
</gene>
<accession>A0ABM6A7W9</accession>
<organism evidence="1 2">
    <name type="scientific">Geobacillus subterraneus</name>
    <dbReference type="NCBI Taxonomy" id="129338"/>
    <lineage>
        <taxon>Bacteria</taxon>
        <taxon>Bacillati</taxon>
        <taxon>Bacillota</taxon>
        <taxon>Bacilli</taxon>
        <taxon>Bacillales</taxon>
        <taxon>Anoxybacillaceae</taxon>
        <taxon>Geobacillus</taxon>
    </lineage>
</organism>
<keyword evidence="2" id="KW-1185">Reference proteome</keyword>
<dbReference type="Proteomes" id="UP000076226">
    <property type="component" value="Chromosome"/>
</dbReference>
<protein>
    <recommendedName>
        <fullName evidence="3">IDEAL domain-containing protein</fullName>
    </recommendedName>
</protein>
<reference evidence="1 2" key="1">
    <citation type="submission" date="2016-02" db="EMBL/GenBank/DDBJ databases">
        <title>Complete genome sequence of Geobacillus subterraneus KCTC 3922T.</title>
        <authorList>
            <person name="Lee D.-W."/>
            <person name="Lee Y.-J."/>
            <person name="Lee S.-J."/>
            <person name="Park G.-S."/>
            <person name="Lee S.-J."/>
            <person name="Shin J.-H."/>
        </authorList>
    </citation>
    <scope>NUCLEOTIDE SEQUENCE [LARGE SCALE GENOMIC DNA]</scope>
    <source>
        <strain evidence="1 2">KCTC 3922</strain>
    </source>
</reference>
<proteinExistence type="predicted"/>
<dbReference type="EMBL" id="CP014342">
    <property type="protein sequence ID" value="AMX82267.1"/>
    <property type="molecule type" value="Genomic_DNA"/>
</dbReference>
<name>A0ABM6A7W9_9BACL</name>
<evidence type="ECO:0000313" key="1">
    <source>
        <dbReference type="EMBL" id="AMX82267.1"/>
    </source>
</evidence>
<evidence type="ECO:0000313" key="2">
    <source>
        <dbReference type="Proteomes" id="UP000076226"/>
    </source>
</evidence>
<evidence type="ECO:0008006" key="3">
    <source>
        <dbReference type="Google" id="ProtNLM"/>
    </source>
</evidence>